<dbReference type="WBParaSite" id="maker-uti_cns_0000825-snap-gene-1.20-mRNA-1">
    <property type="protein sequence ID" value="maker-uti_cns_0000825-snap-gene-1.20-mRNA-1"/>
    <property type="gene ID" value="maker-uti_cns_0000825-snap-gene-1.20"/>
</dbReference>
<reference evidence="4" key="1">
    <citation type="submission" date="2016-11" db="UniProtKB">
        <authorList>
            <consortium name="WormBaseParasite"/>
        </authorList>
    </citation>
    <scope>IDENTIFICATION</scope>
</reference>
<protein>
    <submittedName>
        <fullName evidence="4">Cell division cycle protein 123 homolog</fullName>
    </submittedName>
</protein>
<comment type="similarity">
    <text evidence="1">Belongs to the CDC123 family.</text>
</comment>
<evidence type="ECO:0000256" key="2">
    <source>
        <dbReference type="SAM" id="MobiDB-lite"/>
    </source>
</evidence>
<keyword evidence="3" id="KW-1185">Reference proteome</keyword>
<dbReference type="GO" id="GO:0005737">
    <property type="term" value="C:cytoplasm"/>
    <property type="evidence" value="ECO:0007669"/>
    <property type="project" value="TreeGrafter"/>
</dbReference>
<accession>A0A1I8G5R4</accession>
<name>A0A1I8G5R4_9PLAT</name>
<dbReference type="Proteomes" id="UP000095280">
    <property type="component" value="Unplaced"/>
</dbReference>
<evidence type="ECO:0000256" key="1">
    <source>
        <dbReference type="ARBA" id="ARBA00011047"/>
    </source>
</evidence>
<feature type="region of interest" description="Disordered" evidence="2">
    <location>
        <begin position="44"/>
        <end position="81"/>
    </location>
</feature>
<organism evidence="3 4">
    <name type="scientific">Macrostomum lignano</name>
    <dbReference type="NCBI Taxonomy" id="282301"/>
    <lineage>
        <taxon>Eukaryota</taxon>
        <taxon>Metazoa</taxon>
        <taxon>Spiralia</taxon>
        <taxon>Lophotrochozoa</taxon>
        <taxon>Platyhelminthes</taxon>
        <taxon>Rhabditophora</taxon>
        <taxon>Macrostomorpha</taxon>
        <taxon>Macrostomida</taxon>
        <taxon>Macrostomidae</taxon>
        <taxon>Macrostomum</taxon>
    </lineage>
</organism>
<dbReference type="PANTHER" id="PTHR15323:SF6">
    <property type="entry name" value="CELL DIVISION CYCLE PROTEIN 123 HOMOLOG"/>
    <property type="match status" value="1"/>
</dbReference>
<evidence type="ECO:0000313" key="4">
    <source>
        <dbReference type="WBParaSite" id="maker-uti_cns_0000825-snap-gene-1.20-mRNA-1"/>
    </source>
</evidence>
<dbReference type="AlphaFoldDB" id="A0A1I8G5R4"/>
<dbReference type="Pfam" id="PF07065">
    <property type="entry name" value="D123"/>
    <property type="match status" value="1"/>
</dbReference>
<dbReference type="InterPro" id="IPR009772">
    <property type="entry name" value="CDC123"/>
</dbReference>
<dbReference type="PANTHER" id="PTHR15323">
    <property type="entry name" value="D123 PROTEIN"/>
    <property type="match status" value="1"/>
</dbReference>
<evidence type="ECO:0000313" key="3">
    <source>
        <dbReference type="Proteomes" id="UP000095280"/>
    </source>
</evidence>
<proteinExistence type="inferred from homology"/>
<feature type="compositionally biased region" description="Low complexity" evidence="2">
    <location>
        <begin position="45"/>
        <end position="68"/>
    </location>
</feature>
<sequence length="323" mass="35097">MAACDYRAWHERLRAVAPETRAVPLSESFISYLLADGMQLPPHHQAGVNGVANGNDSDDSNSQSSFALSDDDADLRQVGNDPDSLFPELKAEVESAIATLGGSAFPKLTWTAPKDARWVSFDNSLRCGSFLDVCMLLKSSDDCAHDLLRALPACRCDCGDGIDETEHCCSRQPYGHCLLLRRWVDVPESGEFRCFWRRGRLAAVCQRRLAACYPHLADAAGVDRLLDRIFAFLSDLAPACLPPALAQSGCLTAAEARQRRPLFRRLTDDSQAELRPVAAMPLDFHCLLGRGGGAADGDLAEMLRLAEARQRAGEESSSASSDG</sequence>